<sequence length="51" mass="5907">MQDHDEQWDDQRRGQQDAAHAVNHPLFHRVEFPGGAYLLLVLLAQRQAAKQ</sequence>
<feature type="compositionally biased region" description="Basic and acidic residues" evidence="1">
    <location>
        <begin position="1"/>
        <end position="15"/>
    </location>
</feature>
<name>A0A917LE61_9ACTN</name>
<organism evidence="2 3">
    <name type="scientific">Streptomyces brasiliensis</name>
    <dbReference type="NCBI Taxonomy" id="1954"/>
    <lineage>
        <taxon>Bacteria</taxon>
        <taxon>Bacillati</taxon>
        <taxon>Actinomycetota</taxon>
        <taxon>Actinomycetes</taxon>
        <taxon>Kitasatosporales</taxon>
        <taxon>Streptomycetaceae</taxon>
        <taxon>Streptomyces</taxon>
    </lineage>
</organism>
<reference evidence="2" key="2">
    <citation type="submission" date="2020-09" db="EMBL/GenBank/DDBJ databases">
        <authorList>
            <person name="Sun Q."/>
            <person name="Ohkuma M."/>
        </authorList>
    </citation>
    <scope>NUCLEOTIDE SEQUENCE</scope>
    <source>
        <strain evidence="2">JCM 3086</strain>
    </source>
</reference>
<dbReference type="EMBL" id="BMQA01000057">
    <property type="protein sequence ID" value="GGJ58393.1"/>
    <property type="molecule type" value="Genomic_DNA"/>
</dbReference>
<evidence type="ECO:0000313" key="2">
    <source>
        <dbReference type="EMBL" id="GGJ58393.1"/>
    </source>
</evidence>
<evidence type="ECO:0000313" key="3">
    <source>
        <dbReference type="Proteomes" id="UP000657574"/>
    </source>
</evidence>
<proteinExistence type="predicted"/>
<evidence type="ECO:0000256" key="1">
    <source>
        <dbReference type="SAM" id="MobiDB-lite"/>
    </source>
</evidence>
<dbReference type="RefSeq" id="WP_189316365.1">
    <property type="nucleotide sequence ID" value="NZ_BMQA01000057.1"/>
</dbReference>
<keyword evidence="3" id="KW-1185">Reference proteome</keyword>
<feature type="region of interest" description="Disordered" evidence="1">
    <location>
        <begin position="1"/>
        <end position="20"/>
    </location>
</feature>
<dbReference type="AlphaFoldDB" id="A0A917LE61"/>
<comment type="caution">
    <text evidence="2">The sequence shown here is derived from an EMBL/GenBank/DDBJ whole genome shotgun (WGS) entry which is preliminary data.</text>
</comment>
<reference evidence="2" key="1">
    <citation type="journal article" date="2014" name="Int. J. Syst. Evol. Microbiol.">
        <title>Complete genome sequence of Corynebacterium casei LMG S-19264T (=DSM 44701T), isolated from a smear-ripened cheese.</title>
        <authorList>
            <consortium name="US DOE Joint Genome Institute (JGI-PGF)"/>
            <person name="Walter F."/>
            <person name="Albersmeier A."/>
            <person name="Kalinowski J."/>
            <person name="Ruckert C."/>
        </authorList>
    </citation>
    <scope>NUCLEOTIDE SEQUENCE</scope>
    <source>
        <strain evidence="2">JCM 3086</strain>
    </source>
</reference>
<dbReference type="Proteomes" id="UP000657574">
    <property type="component" value="Unassembled WGS sequence"/>
</dbReference>
<protein>
    <submittedName>
        <fullName evidence="2">Uncharacterized protein</fullName>
    </submittedName>
</protein>
<gene>
    <name evidence="2" type="ORF">GCM10010121_081260</name>
</gene>
<accession>A0A917LE61</accession>